<feature type="chain" id="PRO_5044890027" description="Alpha-carbonic anhydrase domain-containing protein" evidence="4">
    <location>
        <begin position="22"/>
        <end position="648"/>
    </location>
</feature>
<gene>
    <name evidence="6" type="ORF">pipiens_014889</name>
</gene>
<feature type="compositionally biased region" description="Gly residues" evidence="3">
    <location>
        <begin position="277"/>
        <end position="286"/>
    </location>
</feature>
<reference evidence="6 7" key="1">
    <citation type="submission" date="2024-05" db="EMBL/GenBank/DDBJ databases">
        <title>Culex pipiens pipiens assembly and annotation.</title>
        <authorList>
            <person name="Alout H."/>
            <person name="Durand T."/>
        </authorList>
    </citation>
    <scope>NUCLEOTIDE SEQUENCE [LARGE SCALE GENOMIC DNA]</scope>
    <source>
        <strain evidence="6">HA-2024</strain>
        <tissue evidence="6">Whole body</tissue>
    </source>
</reference>
<evidence type="ECO:0000256" key="4">
    <source>
        <dbReference type="SAM" id="SignalP"/>
    </source>
</evidence>
<dbReference type="PROSITE" id="PS51155">
    <property type="entry name" value="CHIT_BIND_RR_2"/>
    <property type="match status" value="1"/>
</dbReference>
<keyword evidence="7" id="KW-1185">Reference proteome</keyword>
<keyword evidence="2" id="KW-0193">Cuticle</keyword>
<dbReference type="PROSITE" id="PS51144">
    <property type="entry name" value="ALPHA_CA_2"/>
    <property type="match status" value="1"/>
</dbReference>
<feature type="region of interest" description="Disordered" evidence="3">
    <location>
        <begin position="251"/>
        <end position="304"/>
    </location>
</feature>
<dbReference type="PANTHER" id="PTHR18952">
    <property type="entry name" value="CARBONIC ANHYDRASE"/>
    <property type="match status" value="1"/>
</dbReference>
<dbReference type="SMART" id="SM01057">
    <property type="entry name" value="Carb_anhydrase"/>
    <property type="match status" value="1"/>
</dbReference>
<dbReference type="EMBL" id="JBEHCU010009670">
    <property type="protein sequence ID" value="KAL1379460.1"/>
    <property type="molecule type" value="Genomic_DNA"/>
</dbReference>
<evidence type="ECO:0000313" key="7">
    <source>
        <dbReference type="Proteomes" id="UP001562425"/>
    </source>
</evidence>
<protein>
    <recommendedName>
        <fullName evidence="5">Alpha-carbonic anhydrase domain-containing protein</fullName>
    </recommendedName>
</protein>
<accession>A0ABD1CSQ1</accession>
<dbReference type="InterPro" id="IPR000618">
    <property type="entry name" value="Insect_cuticle"/>
</dbReference>
<dbReference type="InterPro" id="IPR023561">
    <property type="entry name" value="Carbonic_anhydrase_a-class"/>
</dbReference>
<evidence type="ECO:0000256" key="3">
    <source>
        <dbReference type="SAM" id="MobiDB-lite"/>
    </source>
</evidence>
<dbReference type="AlphaFoldDB" id="A0ABD1CSQ1"/>
<dbReference type="Pfam" id="PF00379">
    <property type="entry name" value="Chitin_bind_4"/>
    <property type="match status" value="1"/>
</dbReference>
<dbReference type="Gene3D" id="3.10.200.10">
    <property type="entry name" value="Alpha carbonic anhydrase"/>
    <property type="match status" value="1"/>
</dbReference>
<feature type="compositionally biased region" description="Polar residues" evidence="3">
    <location>
        <begin position="134"/>
        <end position="148"/>
    </location>
</feature>
<dbReference type="InterPro" id="IPR036398">
    <property type="entry name" value="CA_dom_sf"/>
</dbReference>
<feature type="domain" description="Alpha-carbonic anhydrase" evidence="5">
    <location>
        <begin position="331"/>
        <end position="584"/>
    </location>
</feature>
<dbReference type="Proteomes" id="UP001562425">
    <property type="component" value="Unassembled WGS sequence"/>
</dbReference>
<dbReference type="InterPro" id="IPR001148">
    <property type="entry name" value="CA_dom"/>
</dbReference>
<evidence type="ECO:0000259" key="5">
    <source>
        <dbReference type="PROSITE" id="PS51144"/>
    </source>
</evidence>
<evidence type="ECO:0000256" key="1">
    <source>
        <dbReference type="ARBA" id="ARBA00010718"/>
    </source>
</evidence>
<comment type="similarity">
    <text evidence="1">Belongs to the alpha-carbonic anhydrase family.</text>
</comment>
<feature type="compositionally biased region" description="Gly residues" evidence="3">
    <location>
        <begin position="156"/>
        <end position="168"/>
    </location>
</feature>
<dbReference type="PANTHER" id="PTHR18952:SF233">
    <property type="entry name" value="CARBONIC ANHYDRASE 14"/>
    <property type="match status" value="1"/>
</dbReference>
<name>A0ABD1CSQ1_CULPP</name>
<evidence type="ECO:0000313" key="6">
    <source>
        <dbReference type="EMBL" id="KAL1379460.1"/>
    </source>
</evidence>
<feature type="signal peptide" evidence="4">
    <location>
        <begin position="1"/>
        <end position="21"/>
    </location>
</feature>
<sequence>MLSELNVIKLLVIFCISTVNANVKDQKHQGAKVQFFNFNPLAGTYDYGYVTNETGQFHHENRGSDGVTVGCYGYVENSGRLRVTHYVSDIRGYRVVRPSRPVKLGKPEQDGAAGSLVEGLLGGTDLDLDLNLDQPSESDQSSDGNQPDQDLPLVGGVLGGLLGGGSSGQSGNPDEGGEPDQQGALTPVVGGLVDGLLGGTDLELDLNLDQPQEGSQDGQSDTADDQIDQQGALTPVVGGLVDGLLGGTDLDLDLNLDQPGESEQPNQDETEPQDDGLLGGLLGGGSSEQSENPNQPDPPGILTPVVGGLVEGLLGGTDLGLDTNIGRVSGSKIDLEPCNLIASLAAKESQLPSPIDINIIHAERIELPKLQWHHYEDIPSKIKMTNTGETVILTAKWPNDVRPYLTGGSLEGRYVFSQLHFHWGNSAVDGSEHTIDGAFLPLELHVIHFSDEYETQEEALQNIGGVLSLVYFFNLKSSPNKFLDPVLTNLKEITFPDTRFKPTPFPIVDLFHTFTDDYFLYWGSTKAESRSHPILWLISRTQECIDFDQLVQFRVLLDQRLRVIQREAPPEVAPLGERHLFHVNPPTPYCNSTLSVLPHPKYRPDQRWLVDRMQIEVGAPGGCQEFVRLLREEMEKRREGSEDFEGKI</sequence>
<proteinExistence type="inferred from homology"/>
<dbReference type="SUPFAM" id="SSF51069">
    <property type="entry name" value="Carbonic anhydrase"/>
    <property type="match status" value="1"/>
</dbReference>
<organism evidence="6 7">
    <name type="scientific">Culex pipiens pipiens</name>
    <name type="common">Northern house mosquito</name>
    <dbReference type="NCBI Taxonomy" id="38569"/>
    <lineage>
        <taxon>Eukaryota</taxon>
        <taxon>Metazoa</taxon>
        <taxon>Ecdysozoa</taxon>
        <taxon>Arthropoda</taxon>
        <taxon>Hexapoda</taxon>
        <taxon>Insecta</taxon>
        <taxon>Pterygota</taxon>
        <taxon>Neoptera</taxon>
        <taxon>Endopterygota</taxon>
        <taxon>Diptera</taxon>
        <taxon>Nematocera</taxon>
        <taxon>Culicoidea</taxon>
        <taxon>Culicidae</taxon>
        <taxon>Culicinae</taxon>
        <taxon>Culicini</taxon>
        <taxon>Culex</taxon>
        <taxon>Culex</taxon>
    </lineage>
</organism>
<dbReference type="GO" id="GO:0042302">
    <property type="term" value="F:structural constituent of cuticle"/>
    <property type="evidence" value="ECO:0007669"/>
    <property type="project" value="UniProtKB-UniRule"/>
</dbReference>
<keyword evidence="4" id="KW-0732">Signal</keyword>
<dbReference type="Pfam" id="PF00194">
    <property type="entry name" value="Carb_anhydrase"/>
    <property type="match status" value="1"/>
</dbReference>
<evidence type="ECO:0000256" key="2">
    <source>
        <dbReference type="PROSITE-ProRule" id="PRU00497"/>
    </source>
</evidence>
<comment type="caution">
    <text evidence="6">The sequence shown here is derived from an EMBL/GenBank/DDBJ whole genome shotgun (WGS) entry which is preliminary data.</text>
</comment>
<feature type="region of interest" description="Disordered" evidence="3">
    <location>
        <begin position="130"/>
        <end position="192"/>
    </location>
</feature>